<dbReference type="AlphaFoldDB" id="A0A4V2UR57"/>
<gene>
    <name evidence="1" type="ORF">EDC61_101322</name>
</gene>
<dbReference type="Proteomes" id="UP000295135">
    <property type="component" value="Unassembled WGS sequence"/>
</dbReference>
<comment type="caution">
    <text evidence="1">The sequence shown here is derived from an EMBL/GenBank/DDBJ whole genome shotgun (WGS) entry which is preliminary data.</text>
</comment>
<protein>
    <submittedName>
        <fullName evidence="1">Uncharacterized protein DUF4154</fullName>
    </submittedName>
</protein>
<proteinExistence type="predicted"/>
<dbReference type="InterPro" id="IPR025293">
    <property type="entry name" value="YfiR/HmsC-like"/>
</dbReference>
<dbReference type="Pfam" id="PF13689">
    <property type="entry name" value="DUF4154"/>
    <property type="match status" value="1"/>
</dbReference>
<evidence type="ECO:0000313" key="1">
    <source>
        <dbReference type="EMBL" id="TCS74097.1"/>
    </source>
</evidence>
<evidence type="ECO:0000313" key="2">
    <source>
        <dbReference type="Proteomes" id="UP000295135"/>
    </source>
</evidence>
<keyword evidence="2" id="KW-1185">Reference proteome</keyword>
<accession>A0A4V2UR57</accession>
<dbReference type="EMBL" id="SLZY01000001">
    <property type="protein sequence ID" value="TCS74097.1"/>
    <property type="molecule type" value="Genomic_DNA"/>
</dbReference>
<dbReference type="OrthoDB" id="8527941at2"/>
<organism evidence="1 2">
    <name type="scientific">Sulfuritortus calidifontis</name>
    <dbReference type="NCBI Taxonomy" id="1914471"/>
    <lineage>
        <taxon>Bacteria</taxon>
        <taxon>Pseudomonadati</taxon>
        <taxon>Pseudomonadota</taxon>
        <taxon>Betaproteobacteria</taxon>
        <taxon>Nitrosomonadales</taxon>
        <taxon>Thiobacillaceae</taxon>
        <taxon>Sulfuritortus</taxon>
    </lineage>
</organism>
<sequence length="177" mass="18660">MPLGLRPTWSNRPLLALLALLAALGSVARAEGLTEYQAKAAMLYNFPKFIDWPAGTRPGAMLCVLGPDPFGPALDSLQGKPLRNGAVSIARPASVQAALTCQVLFIAGADNLNRVLAGLGTAPVLTIGEEEGMAARGVMIELIREGPRIAFKINLSAARRAGLSISSQLLKLAREVY</sequence>
<dbReference type="RefSeq" id="WP_126459080.1">
    <property type="nucleotide sequence ID" value="NZ_AP018721.1"/>
</dbReference>
<name>A0A4V2UR57_9PROT</name>
<reference evidence="1 2" key="1">
    <citation type="submission" date="2019-03" db="EMBL/GenBank/DDBJ databases">
        <title>Genomic Encyclopedia of Type Strains, Phase IV (KMG-IV): sequencing the most valuable type-strain genomes for metagenomic binning, comparative biology and taxonomic classification.</title>
        <authorList>
            <person name="Goeker M."/>
        </authorList>
    </citation>
    <scope>NUCLEOTIDE SEQUENCE [LARGE SCALE GENOMIC DNA]</scope>
    <source>
        <strain evidence="1 2">DSM 103923</strain>
    </source>
</reference>